<evidence type="ECO:0000259" key="5">
    <source>
        <dbReference type="Pfam" id="PF00085"/>
    </source>
</evidence>
<dbReference type="Proteomes" id="UP000215914">
    <property type="component" value="Chromosome 12"/>
</dbReference>
<dbReference type="FunFam" id="3.40.30.10:FF:000211">
    <property type="entry name" value="TPR repeat-containing thioredoxin TTL4"/>
    <property type="match status" value="1"/>
</dbReference>
<evidence type="ECO:0000313" key="7">
    <source>
        <dbReference type="EMBL" id="OTG05428.1"/>
    </source>
</evidence>
<evidence type="ECO:0000313" key="6">
    <source>
        <dbReference type="EMBL" id="KAF5778294.1"/>
    </source>
</evidence>
<dbReference type="OrthoDB" id="2121326at2759"/>
<dbReference type="Pfam" id="PF00085">
    <property type="entry name" value="Thioredoxin"/>
    <property type="match status" value="1"/>
</dbReference>
<dbReference type="OMA" id="MIANEMH"/>
<organism evidence="7 8">
    <name type="scientific">Helianthus annuus</name>
    <name type="common">Common sunflower</name>
    <dbReference type="NCBI Taxonomy" id="4232"/>
    <lineage>
        <taxon>Eukaryota</taxon>
        <taxon>Viridiplantae</taxon>
        <taxon>Streptophyta</taxon>
        <taxon>Embryophyta</taxon>
        <taxon>Tracheophyta</taxon>
        <taxon>Spermatophyta</taxon>
        <taxon>Magnoliopsida</taxon>
        <taxon>eudicotyledons</taxon>
        <taxon>Gunneridae</taxon>
        <taxon>Pentapetalae</taxon>
        <taxon>asterids</taxon>
        <taxon>campanulids</taxon>
        <taxon>Asterales</taxon>
        <taxon>Asteraceae</taxon>
        <taxon>Asteroideae</taxon>
        <taxon>Heliantheae alliance</taxon>
        <taxon>Heliantheae</taxon>
        <taxon>Helianthus</taxon>
    </lineage>
</organism>
<dbReference type="EMBL" id="CM007901">
    <property type="protein sequence ID" value="OTG05428.1"/>
    <property type="molecule type" value="Genomic_DNA"/>
</dbReference>
<dbReference type="InterPro" id="IPR019734">
    <property type="entry name" value="TPR_rpt"/>
</dbReference>
<reference evidence="6 8" key="1">
    <citation type="journal article" date="2017" name="Nature">
        <title>The sunflower genome provides insights into oil metabolism, flowering and Asterid evolution.</title>
        <authorList>
            <person name="Badouin H."/>
            <person name="Gouzy J."/>
            <person name="Grassa C.J."/>
            <person name="Murat F."/>
            <person name="Staton S.E."/>
            <person name="Cottret L."/>
            <person name="Lelandais-Briere C."/>
            <person name="Owens G.L."/>
            <person name="Carrere S."/>
            <person name="Mayjonade B."/>
            <person name="Legrand L."/>
            <person name="Gill N."/>
            <person name="Kane N.C."/>
            <person name="Bowers J.E."/>
            <person name="Hubner S."/>
            <person name="Bellec A."/>
            <person name="Berard A."/>
            <person name="Berges H."/>
            <person name="Blanchet N."/>
            <person name="Boniface M.C."/>
            <person name="Brunel D."/>
            <person name="Catrice O."/>
            <person name="Chaidir N."/>
            <person name="Claudel C."/>
            <person name="Donnadieu C."/>
            <person name="Faraut T."/>
            <person name="Fievet G."/>
            <person name="Helmstetter N."/>
            <person name="King M."/>
            <person name="Knapp S.J."/>
            <person name="Lai Z."/>
            <person name="Le Paslier M.C."/>
            <person name="Lippi Y."/>
            <person name="Lorenzon L."/>
            <person name="Mandel J.R."/>
            <person name="Marage G."/>
            <person name="Marchand G."/>
            <person name="Marquand E."/>
            <person name="Bret-Mestries E."/>
            <person name="Morien E."/>
            <person name="Nambeesan S."/>
            <person name="Nguyen T."/>
            <person name="Pegot-Espagnet P."/>
            <person name="Pouilly N."/>
            <person name="Raftis F."/>
            <person name="Sallet E."/>
            <person name="Schiex T."/>
            <person name="Thomas J."/>
            <person name="Vandecasteele C."/>
            <person name="Vares D."/>
            <person name="Vear F."/>
            <person name="Vautrin S."/>
            <person name="Crespi M."/>
            <person name="Mangin B."/>
            <person name="Burke J.M."/>
            <person name="Salse J."/>
            <person name="Munos S."/>
            <person name="Vincourt P."/>
            <person name="Rieseberg L.H."/>
            <person name="Langlade N.B."/>
        </authorList>
    </citation>
    <scope>NUCLEOTIDE SEQUENCE [LARGE SCALE GENOMIC DNA]</scope>
    <source>
        <strain evidence="8">cv. SF193</strain>
        <tissue evidence="6">Leaves</tissue>
    </source>
</reference>
<evidence type="ECO:0000256" key="3">
    <source>
        <dbReference type="PROSITE-ProRule" id="PRU00339"/>
    </source>
</evidence>
<dbReference type="InParanoid" id="A0A251T2U0"/>
<dbReference type="SUPFAM" id="SSF48452">
    <property type="entry name" value="TPR-like"/>
    <property type="match status" value="2"/>
</dbReference>
<dbReference type="Gene3D" id="3.40.30.10">
    <property type="entry name" value="Glutaredoxin"/>
    <property type="match status" value="1"/>
</dbReference>
<dbReference type="SUPFAM" id="SSF52833">
    <property type="entry name" value="Thioredoxin-like"/>
    <property type="match status" value="1"/>
</dbReference>
<name>A0A251T2U0_HELAN</name>
<dbReference type="GO" id="GO:0006950">
    <property type="term" value="P:response to stress"/>
    <property type="evidence" value="ECO:0007669"/>
    <property type="project" value="UniProtKB-ARBA"/>
</dbReference>
<feature type="domain" description="Thioredoxin" evidence="5">
    <location>
        <begin position="577"/>
        <end position="666"/>
    </location>
</feature>
<sequence>MSDSGKPVETLSDRLRKSLTYDAGDNTNKPDFKELDLGSPVSPLTARPAASSSSSSSGSVSGRTARVRSDSTVNNSNNNNNHSGELSVDSSPTFSGGRKPGHTRSDSRGSSVTSPVGNVLPTGNIVKSGNIVKTGMMANRSSKPDVLSLGTGNYGHGSIMRGGPVAKGVVSSGENMVSTASNSLNSSNSMNSRRLLMDPEELKRLGNEEYKRGHFVEALGYYDRAILVAPGNASLHCNRSAALMCLNRLVEAVKECEEAVKLDSGYVRAHHRLGSFLISLGQVENARKHLCYPGSQPDPNELKKLQTVEKHLNKCADLRLVRDWNGVLRESDAAIASGADACSPLFACKSEALLKLRQLDEASFSLLNAPKFETASIPSCSQMKFFGMLSEAYILFVRAQIDMALGRFEDAVSSIEKSGQIDPRNVEVVVLLQNVKSVSRARARGNDLFKSERLTEACSAYSEGLRLDPLNPVLFCNRAACWFKLGQFEKSLEDCNHALVIQPNYTKALLRRAATFSKLDRWDESVKDYEILRRELPNNNDIAESLFHAQVALKKSRGEDVNNLKFGGEVELITNLDQFKASTASSGASVVLYKTSADLQCKQIIPFFDTLCSRYPSVSFLKVDLEESADIANAENVRVVPTVKIYKKGSRVKEMVCPSPEVLEASLRHYSL</sequence>
<reference evidence="6" key="3">
    <citation type="submission" date="2020-06" db="EMBL/GenBank/DDBJ databases">
        <title>Helianthus annuus Genome sequencing and assembly Release 2.</title>
        <authorList>
            <person name="Gouzy J."/>
            <person name="Langlade N."/>
            <person name="Munos S."/>
        </authorList>
    </citation>
    <scope>NUCLEOTIDE SEQUENCE</scope>
    <source>
        <tissue evidence="6">Leaves</tissue>
    </source>
</reference>
<dbReference type="PROSITE" id="PS50005">
    <property type="entry name" value="TPR"/>
    <property type="match status" value="2"/>
</dbReference>
<keyword evidence="1" id="KW-0677">Repeat</keyword>
<dbReference type="GO" id="GO:0016740">
    <property type="term" value="F:transferase activity"/>
    <property type="evidence" value="ECO:0007669"/>
    <property type="project" value="UniProtKB-KW"/>
</dbReference>
<dbReference type="Gramene" id="mRNA:HanXRQr2_Chr12g0545841">
    <property type="protein sequence ID" value="mRNA:HanXRQr2_Chr12g0545841"/>
    <property type="gene ID" value="HanXRQr2_Chr12g0545841"/>
</dbReference>
<dbReference type="AlphaFoldDB" id="A0A251T2U0"/>
<dbReference type="Pfam" id="PF00515">
    <property type="entry name" value="TPR_1"/>
    <property type="match status" value="1"/>
</dbReference>
<keyword evidence="8" id="KW-1185">Reference proteome</keyword>
<dbReference type="InterPro" id="IPR036249">
    <property type="entry name" value="Thioredoxin-like_sf"/>
</dbReference>
<dbReference type="InterPro" id="IPR013766">
    <property type="entry name" value="Thioredoxin_domain"/>
</dbReference>
<accession>A0A251T2U0</accession>
<keyword evidence="7" id="KW-0808">Transferase</keyword>
<feature type="repeat" description="TPR" evidence="3">
    <location>
        <begin position="199"/>
        <end position="232"/>
    </location>
</feature>
<reference evidence="7" key="2">
    <citation type="submission" date="2017-02" db="EMBL/GenBank/DDBJ databases">
        <title>Sunflower complete genome.</title>
        <authorList>
            <person name="Langlade N."/>
            <person name="Munos S."/>
        </authorList>
    </citation>
    <scope>NUCLEOTIDE SEQUENCE [LARGE SCALE GENOMIC DNA]</scope>
    <source>
        <tissue evidence="7">Leaves</tissue>
    </source>
</reference>
<gene>
    <name evidence="7" type="ORF">HannXRQ_Chr12g0373431</name>
    <name evidence="6" type="ORF">HanXRQr2_Chr12g0545841</name>
</gene>
<evidence type="ECO:0000313" key="8">
    <source>
        <dbReference type="Proteomes" id="UP000215914"/>
    </source>
</evidence>
<dbReference type="SMART" id="SM00028">
    <property type="entry name" value="TPR"/>
    <property type="match status" value="6"/>
</dbReference>
<evidence type="ECO:0000256" key="2">
    <source>
        <dbReference type="ARBA" id="ARBA00022803"/>
    </source>
</evidence>
<evidence type="ECO:0000256" key="4">
    <source>
        <dbReference type="SAM" id="MobiDB-lite"/>
    </source>
</evidence>
<protein>
    <submittedName>
        <fullName evidence="7">Putative thioredoxin-like fold, N-terminal acetyltransferase A, auxiliary subunit</fullName>
    </submittedName>
    <submittedName>
        <fullName evidence="6">Tetratricopeptide-like helical domain superfamily, Thioredoxin domain-containing protein</fullName>
    </submittedName>
</protein>
<feature type="compositionally biased region" description="Low complexity" evidence="4">
    <location>
        <begin position="42"/>
        <end position="64"/>
    </location>
</feature>
<dbReference type="EMBL" id="MNCJ02000327">
    <property type="protein sequence ID" value="KAF5778294.1"/>
    <property type="molecule type" value="Genomic_DNA"/>
</dbReference>
<dbReference type="Gene3D" id="1.25.40.10">
    <property type="entry name" value="Tetratricopeptide repeat domain"/>
    <property type="match status" value="1"/>
</dbReference>
<dbReference type="PANTHER" id="PTHR46050">
    <property type="entry name" value="TPR REPEAT-CONTAINING THIOREDOXIN"/>
    <property type="match status" value="1"/>
</dbReference>
<dbReference type="CDD" id="cd02947">
    <property type="entry name" value="TRX_family"/>
    <property type="match status" value="1"/>
</dbReference>
<dbReference type="InterPro" id="IPR011990">
    <property type="entry name" value="TPR-like_helical_dom_sf"/>
</dbReference>
<feature type="repeat" description="TPR" evidence="3">
    <location>
        <begin position="392"/>
        <end position="425"/>
    </location>
</feature>
<feature type="compositionally biased region" description="Polar residues" evidence="4">
    <location>
        <begin position="82"/>
        <end position="94"/>
    </location>
</feature>
<dbReference type="Pfam" id="PF13432">
    <property type="entry name" value="TPR_16"/>
    <property type="match status" value="1"/>
</dbReference>
<dbReference type="FunCoup" id="A0A251T2U0">
    <property type="interactions" value="462"/>
</dbReference>
<dbReference type="PANTHER" id="PTHR46050:SF3">
    <property type="entry name" value="TPR REPEAT-CONTAINING THIOREDOXIN TTL1"/>
    <property type="match status" value="1"/>
</dbReference>
<dbReference type="GO" id="GO:0005737">
    <property type="term" value="C:cytoplasm"/>
    <property type="evidence" value="ECO:0000318"/>
    <property type="project" value="GO_Central"/>
</dbReference>
<keyword evidence="2 3" id="KW-0802">TPR repeat</keyword>
<dbReference type="STRING" id="4232.A0A251T2U0"/>
<dbReference type="InterPro" id="IPR044534">
    <property type="entry name" value="TTL1-4"/>
</dbReference>
<proteinExistence type="predicted"/>
<evidence type="ECO:0000256" key="1">
    <source>
        <dbReference type="ARBA" id="ARBA00022737"/>
    </source>
</evidence>
<feature type="region of interest" description="Disordered" evidence="4">
    <location>
        <begin position="1"/>
        <end position="126"/>
    </location>
</feature>